<protein>
    <recommendedName>
        <fullName evidence="9">YitT family protein</fullName>
    </recommendedName>
</protein>
<feature type="transmembrane region" description="Helical" evidence="6">
    <location>
        <begin position="100"/>
        <end position="120"/>
    </location>
</feature>
<sequence>MSSSPASPAPSTPNAAPAAPVVVPHSLTEDAVAIFTGVLLISVGVAFFTSAGLLTGGTAGLAFLLHYATGIGFGKIFFVLNLPFYWLALRKLGRAFTVKTFIAVLLLSLLTELQSQFLQFAQLQPLYAAIAGGLITGTGFLVLFRHRCSLGGVGIAALYLQDRYGWRAGKVQMAVDCCIVLLALWTVEPLRVAWSIAGAVALNLVLAMNHRPGRYMAV</sequence>
<evidence type="ECO:0000256" key="1">
    <source>
        <dbReference type="ARBA" id="ARBA00004651"/>
    </source>
</evidence>
<evidence type="ECO:0008006" key="9">
    <source>
        <dbReference type="Google" id="ProtNLM"/>
    </source>
</evidence>
<dbReference type="Pfam" id="PF02588">
    <property type="entry name" value="YitT_membrane"/>
    <property type="match status" value="1"/>
</dbReference>
<accession>A0A235ERD5</accession>
<evidence type="ECO:0000313" key="7">
    <source>
        <dbReference type="EMBL" id="OYD51574.1"/>
    </source>
</evidence>
<dbReference type="OrthoDB" id="3296441at2"/>
<dbReference type="RefSeq" id="WP_094287804.1">
    <property type="nucleotide sequence ID" value="NZ_JAMXHW010000003.1"/>
</dbReference>
<name>A0A235ERD5_9BURK</name>
<feature type="transmembrane region" description="Helical" evidence="6">
    <location>
        <begin position="32"/>
        <end position="53"/>
    </location>
</feature>
<reference evidence="7 8" key="1">
    <citation type="submission" date="2017-07" db="EMBL/GenBank/DDBJ databases">
        <title>Acidovorax KNDSW TSA 6 genome sequence and assembly.</title>
        <authorList>
            <person name="Mayilraj S."/>
        </authorList>
    </citation>
    <scope>NUCLEOTIDE SEQUENCE [LARGE SCALE GENOMIC DNA]</scope>
    <source>
        <strain evidence="7 8">KNDSW-TSA6</strain>
    </source>
</reference>
<dbReference type="EMBL" id="NOIG01000004">
    <property type="protein sequence ID" value="OYD51574.1"/>
    <property type="molecule type" value="Genomic_DNA"/>
</dbReference>
<comment type="subcellular location">
    <subcellularLocation>
        <location evidence="1">Cell membrane</location>
        <topology evidence="1">Multi-pass membrane protein</topology>
    </subcellularLocation>
</comment>
<dbReference type="PANTHER" id="PTHR33545">
    <property type="entry name" value="UPF0750 MEMBRANE PROTEIN YITT-RELATED"/>
    <property type="match status" value="1"/>
</dbReference>
<evidence type="ECO:0000313" key="8">
    <source>
        <dbReference type="Proteomes" id="UP000215441"/>
    </source>
</evidence>
<organism evidence="7 8">
    <name type="scientific">Acidovorax kalamii</name>
    <dbReference type="NCBI Taxonomy" id="2004485"/>
    <lineage>
        <taxon>Bacteria</taxon>
        <taxon>Pseudomonadati</taxon>
        <taxon>Pseudomonadota</taxon>
        <taxon>Betaproteobacteria</taxon>
        <taxon>Burkholderiales</taxon>
        <taxon>Comamonadaceae</taxon>
        <taxon>Acidovorax</taxon>
    </lineage>
</organism>
<keyword evidence="2" id="KW-1003">Cell membrane</keyword>
<keyword evidence="3 6" id="KW-0812">Transmembrane</keyword>
<dbReference type="PANTHER" id="PTHR33545:SF5">
    <property type="entry name" value="UPF0750 MEMBRANE PROTEIN YITT"/>
    <property type="match status" value="1"/>
</dbReference>
<keyword evidence="5 6" id="KW-0472">Membrane</keyword>
<keyword evidence="8" id="KW-1185">Reference proteome</keyword>
<feature type="transmembrane region" description="Helical" evidence="6">
    <location>
        <begin position="126"/>
        <end position="144"/>
    </location>
</feature>
<dbReference type="InterPro" id="IPR051461">
    <property type="entry name" value="UPF0750_membrane"/>
</dbReference>
<feature type="transmembrane region" description="Helical" evidence="6">
    <location>
        <begin position="164"/>
        <end position="186"/>
    </location>
</feature>
<dbReference type="Proteomes" id="UP000215441">
    <property type="component" value="Unassembled WGS sequence"/>
</dbReference>
<gene>
    <name evidence="7" type="ORF">CBY09_07180</name>
</gene>
<dbReference type="InterPro" id="IPR003740">
    <property type="entry name" value="YitT"/>
</dbReference>
<proteinExistence type="predicted"/>
<evidence type="ECO:0000256" key="4">
    <source>
        <dbReference type="ARBA" id="ARBA00022989"/>
    </source>
</evidence>
<evidence type="ECO:0000256" key="5">
    <source>
        <dbReference type="ARBA" id="ARBA00023136"/>
    </source>
</evidence>
<dbReference type="GO" id="GO:0005886">
    <property type="term" value="C:plasma membrane"/>
    <property type="evidence" value="ECO:0007669"/>
    <property type="project" value="UniProtKB-SubCell"/>
</dbReference>
<feature type="transmembrane region" description="Helical" evidence="6">
    <location>
        <begin position="192"/>
        <end position="209"/>
    </location>
</feature>
<comment type="caution">
    <text evidence="7">The sequence shown here is derived from an EMBL/GenBank/DDBJ whole genome shotgun (WGS) entry which is preliminary data.</text>
</comment>
<keyword evidence="4 6" id="KW-1133">Transmembrane helix</keyword>
<evidence type="ECO:0000256" key="3">
    <source>
        <dbReference type="ARBA" id="ARBA00022692"/>
    </source>
</evidence>
<feature type="transmembrane region" description="Helical" evidence="6">
    <location>
        <begin position="65"/>
        <end position="88"/>
    </location>
</feature>
<evidence type="ECO:0000256" key="2">
    <source>
        <dbReference type="ARBA" id="ARBA00022475"/>
    </source>
</evidence>
<dbReference type="AlphaFoldDB" id="A0A235ERD5"/>
<evidence type="ECO:0000256" key="6">
    <source>
        <dbReference type="SAM" id="Phobius"/>
    </source>
</evidence>